<protein>
    <recommendedName>
        <fullName evidence="4">Ricin B lectin domain-containing protein</fullName>
    </recommendedName>
</protein>
<keyword evidence="3" id="KW-1185">Reference proteome</keyword>
<proteinExistence type="predicted"/>
<dbReference type="SUPFAM" id="SSF50370">
    <property type="entry name" value="Ricin B-like lectins"/>
    <property type="match status" value="1"/>
</dbReference>
<dbReference type="EMBL" id="JAABOA010000002">
    <property type="protein sequence ID" value="KAF9586748.1"/>
    <property type="molecule type" value="Genomic_DNA"/>
</dbReference>
<evidence type="ECO:0008006" key="4">
    <source>
        <dbReference type="Google" id="ProtNLM"/>
    </source>
</evidence>
<name>A0A9P6KJ16_9FUNG</name>
<comment type="caution">
    <text evidence="2">The sequence shown here is derived from an EMBL/GenBank/DDBJ whole genome shotgun (WGS) entry which is preliminary data.</text>
</comment>
<dbReference type="Gene3D" id="2.80.10.50">
    <property type="match status" value="1"/>
</dbReference>
<sequence>MVRISAISCILASVVVAIQAASIPSGVYRIKDSYDQLITMRSRNPNERIVLLPLSKNPKRDRLNQEWHVTKADGSDQVYIRNKQTGLYLSEQLGMAKPTNAVIQSKDKHGWKLAEAGNNLSLHYYIKTSSSEDLFVSQSLLMIYPPWVDLLAKNEHFSQVWKFERINA</sequence>
<accession>A0A9P6KJ16</accession>
<feature type="chain" id="PRO_5040412633" description="Ricin B lectin domain-containing protein" evidence="1">
    <location>
        <begin position="21"/>
        <end position="168"/>
    </location>
</feature>
<dbReference type="InterPro" id="IPR035992">
    <property type="entry name" value="Ricin_B-like_lectins"/>
</dbReference>
<evidence type="ECO:0000313" key="3">
    <source>
        <dbReference type="Proteomes" id="UP000780801"/>
    </source>
</evidence>
<dbReference type="Proteomes" id="UP000780801">
    <property type="component" value="Unassembled WGS sequence"/>
</dbReference>
<dbReference type="AlphaFoldDB" id="A0A9P6KJ16"/>
<keyword evidence="1" id="KW-0732">Signal</keyword>
<evidence type="ECO:0000313" key="2">
    <source>
        <dbReference type="EMBL" id="KAF9586748.1"/>
    </source>
</evidence>
<evidence type="ECO:0000256" key="1">
    <source>
        <dbReference type="SAM" id="SignalP"/>
    </source>
</evidence>
<reference evidence="2" key="1">
    <citation type="journal article" date="2020" name="Fungal Divers.">
        <title>Resolving the Mortierellaceae phylogeny through synthesis of multi-gene phylogenetics and phylogenomics.</title>
        <authorList>
            <person name="Vandepol N."/>
            <person name="Liber J."/>
            <person name="Desiro A."/>
            <person name="Na H."/>
            <person name="Kennedy M."/>
            <person name="Barry K."/>
            <person name="Grigoriev I.V."/>
            <person name="Miller A.N."/>
            <person name="O'Donnell K."/>
            <person name="Stajich J.E."/>
            <person name="Bonito G."/>
        </authorList>
    </citation>
    <scope>NUCLEOTIDE SEQUENCE</scope>
    <source>
        <strain evidence="2">KOD1015</strain>
    </source>
</reference>
<dbReference type="OrthoDB" id="3161932at2759"/>
<organism evidence="2 3">
    <name type="scientific">Lunasporangiospora selenospora</name>
    <dbReference type="NCBI Taxonomy" id="979761"/>
    <lineage>
        <taxon>Eukaryota</taxon>
        <taxon>Fungi</taxon>
        <taxon>Fungi incertae sedis</taxon>
        <taxon>Mucoromycota</taxon>
        <taxon>Mortierellomycotina</taxon>
        <taxon>Mortierellomycetes</taxon>
        <taxon>Mortierellales</taxon>
        <taxon>Mortierellaceae</taxon>
        <taxon>Lunasporangiospora</taxon>
    </lineage>
</organism>
<gene>
    <name evidence="2" type="ORF">BGW38_002770</name>
</gene>
<feature type="signal peptide" evidence="1">
    <location>
        <begin position="1"/>
        <end position="20"/>
    </location>
</feature>